<proteinExistence type="predicted"/>
<feature type="compositionally biased region" description="Polar residues" evidence="1">
    <location>
        <begin position="671"/>
        <end position="680"/>
    </location>
</feature>
<dbReference type="Proteomes" id="UP000192411">
    <property type="component" value="Unassembled WGS sequence"/>
</dbReference>
<dbReference type="EMBL" id="MVIM01000001">
    <property type="protein sequence ID" value="ORB68910.1"/>
    <property type="molecule type" value="Genomic_DNA"/>
</dbReference>
<feature type="region of interest" description="Disordered" evidence="1">
    <location>
        <begin position="369"/>
        <end position="411"/>
    </location>
</feature>
<reference evidence="2 3" key="1">
    <citation type="submission" date="2017-02" db="EMBL/GenBank/DDBJ databases">
        <title>The new phylogeny of genus Mycobacterium.</title>
        <authorList>
            <person name="Tortoli E."/>
            <person name="Trovato A."/>
            <person name="Cirillo D.M."/>
        </authorList>
    </citation>
    <scope>NUCLEOTIDE SEQUENCE [LARGE SCALE GENOMIC DNA]</scope>
    <source>
        <strain evidence="2 3">DSM 44338</strain>
    </source>
</reference>
<feature type="region of interest" description="Disordered" evidence="1">
    <location>
        <begin position="603"/>
        <end position="680"/>
    </location>
</feature>
<feature type="compositionally biased region" description="Basic residues" evidence="1">
    <location>
        <begin position="399"/>
        <end position="409"/>
    </location>
</feature>
<name>A0A1X0K1P4_9MYCO</name>
<evidence type="ECO:0000313" key="3">
    <source>
        <dbReference type="Proteomes" id="UP000192411"/>
    </source>
</evidence>
<feature type="region of interest" description="Disordered" evidence="1">
    <location>
        <begin position="1"/>
        <end position="31"/>
    </location>
</feature>
<keyword evidence="3" id="KW-1185">Reference proteome</keyword>
<sequence length="680" mass="74955">MTSVASTPADSPPSRSDDVVPRRRGKSKGPMYKYEGPVAVIRLELDLSDSVVRRRVQSQWSAVFQLRRALQRDAAARCRAYWAAHRERSADPKAARERLGLSRKALEAAARAHIEASGWMRDHLTKAVGQHVADEVWEAIDRHLFTDSAGHRHGAPKIGSWWRFNKIPGRARSYTKDIPIWETWRLVGTLEGHLRDFRHPDLTTTVTNATDAATEPAGSSILAQPRKMPIPSHPRGSWRTHTGPLTVVFTGLPAGDLVMPVRLPQGAGQWAHLRHFLADPAVWHKIDMVRVRDRKAPGGWRYYAHLLTRTTGYVSPGNRARRATIPSDRRAGLDVNVSNLTLASFSQVQPQQLIVSAISLTVRQQQAAKRAAKRARDRQRALDRSRRNTNADQYGPSARQRKRGQRRAAKGLQVKTVANPGGARTARSDGVPIHAYSRDTLSTRYWRIRTDHAAETRATRQAKQARARHIAARIVTLHGNYITVEQATITTWARLWGKRIALFSPGMLAAALAAECDATGGRLDRAATRTTAMSQHCLCGQRVNKTLAQRIHRCFHCGLHADRDVVSAALAACVEFGDAHNPRTARVNYRLAHALKAGLASQQEWEGSVNRYQPPTPIDGVGSARSGSHHTVASAERAALALPPNRPGPPGRRGSGRKHPASNWLGGAAGPTTTGQLLPK</sequence>
<feature type="compositionally biased region" description="Polar residues" evidence="1">
    <location>
        <begin position="603"/>
        <end position="613"/>
    </location>
</feature>
<protein>
    <submittedName>
        <fullName evidence="2">Transposase</fullName>
    </submittedName>
</protein>
<organism evidence="2 3">
    <name type="scientific">Mycolicibacterium tusciae</name>
    <dbReference type="NCBI Taxonomy" id="75922"/>
    <lineage>
        <taxon>Bacteria</taxon>
        <taxon>Bacillati</taxon>
        <taxon>Actinomycetota</taxon>
        <taxon>Actinomycetes</taxon>
        <taxon>Mycobacteriales</taxon>
        <taxon>Mycobacteriaceae</taxon>
        <taxon>Mycolicibacterium</taxon>
    </lineage>
</organism>
<evidence type="ECO:0000313" key="2">
    <source>
        <dbReference type="EMBL" id="ORB68910.1"/>
    </source>
</evidence>
<gene>
    <name evidence="2" type="ORF">BST47_01200</name>
</gene>
<dbReference type="STRING" id="75922.BST47_01200"/>
<accession>A0A1X0K1P4</accession>
<comment type="caution">
    <text evidence="2">The sequence shown here is derived from an EMBL/GenBank/DDBJ whole genome shotgun (WGS) entry which is preliminary data.</text>
</comment>
<evidence type="ECO:0000256" key="1">
    <source>
        <dbReference type="SAM" id="MobiDB-lite"/>
    </source>
</evidence>
<dbReference type="AlphaFoldDB" id="A0A1X0K1P4"/>